<proteinExistence type="predicted"/>
<dbReference type="Proteomes" id="UP001222325">
    <property type="component" value="Unassembled WGS sequence"/>
</dbReference>
<evidence type="ECO:0000313" key="1">
    <source>
        <dbReference type="EMBL" id="KAJ7100840.1"/>
    </source>
</evidence>
<dbReference type="AlphaFoldDB" id="A0AAD6UEW6"/>
<name>A0AAD6UEW6_9AGAR</name>
<organism evidence="1 2">
    <name type="scientific">Mycena belliarum</name>
    <dbReference type="NCBI Taxonomy" id="1033014"/>
    <lineage>
        <taxon>Eukaryota</taxon>
        <taxon>Fungi</taxon>
        <taxon>Dikarya</taxon>
        <taxon>Basidiomycota</taxon>
        <taxon>Agaricomycotina</taxon>
        <taxon>Agaricomycetes</taxon>
        <taxon>Agaricomycetidae</taxon>
        <taxon>Agaricales</taxon>
        <taxon>Marasmiineae</taxon>
        <taxon>Mycenaceae</taxon>
        <taxon>Mycena</taxon>
    </lineage>
</organism>
<accession>A0AAD6UEW6</accession>
<keyword evidence="2" id="KW-1185">Reference proteome</keyword>
<dbReference type="PROSITE" id="PS51257">
    <property type="entry name" value="PROKAR_LIPOPROTEIN"/>
    <property type="match status" value="1"/>
</dbReference>
<reference evidence="1" key="1">
    <citation type="submission" date="2023-03" db="EMBL/GenBank/DDBJ databases">
        <title>Massive genome expansion in bonnet fungi (Mycena s.s.) driven by repeated elements and novel gene families across ecological guilds.</title>
        <authorList>
            <consortium name="Lawrence Berkeley National Laboratory"/>
            <person name="Harder C.B."/>
            <person name="Miyauchi S."/>
            <person name="Viragh M."/>
            <person name="Kuo A."/>
            <person name="Thoen E."/>
            <person name="Andreopoulos B."/>
            <person name="Lu D."/>
            <person name="Skrede I."/>
            <person name="Drula E."/>
            <person name="Henrissat B."/>
            <person name="Morin E."/>
            <person name="Kohler A."/>
            <person name="Barry K."/>
            <person name="LaButti K."/>
            <person name="Morin E."/>
            <person name="Salamov A."/>
            <person name="Lipzen A."/>
            <person name="Mereny Z."/>
            <person name="Hegedus B."/>
            <person name="Baldrian P."/>
            <person name="Stursova M."/>
            <person name="Weitz H."/>
            <person name="Taylor A."/>
            <person name="Grigoriev I.V."/>
            <person name="Nagy L.G."/>
            <person name="Martin F."/>
            <person name="Kauserud H."/>
        </authorList>
    </citation>
    <scope>NUCLEOTIDE SEQUENCE</scope>
    <source>
        <strain evidence="1">CBHHK173m</strain>
    </source>
</reference>
<evidence type="ECO:0000313" key="2">
    <source>
        <dbReference type="Proteomes" id="UP001222325"/>
    </source>
</evidence>
<protein>
    <submittedName>
        <fullName evidence="1">Uncharacterized protein</fullName>
    </submittedName>
</protein>
<gene>
    <name evidence="1" type="ORF">B0H15DRAFT_796524</name>
</gene>
<dbReference type="EMBL" id="JARJCN010000005">
    <property type="protein sequence ID" value="KAJ7100840.1"/>
    <property type="molecule type" value="Genomic_DNA"/>
</dbReference>
<comment type="caution">
    <text evidence="1">The sequence shown here is derived from an EMBL/GenBank/DDBJ whole genome shotgun (WGS) entry which is preliminary data.</text>
</comment>
<sequence length="180" mass="19601">MRTVSTITTIFAAASLSCDNIIPQDIATRGNPDKLAVLGALQVFLTDFSYPRLADVAKNITYNGFSENIVVDHHIFGFAAAVAELNTTLVIGYPKNLSVLSTLGSASTTTSRTYCLGENKQYATHAESVWTMGLDNTWVHFGMVKYRPSVHCPHIGPTGGDMCQDRTTGSPHIRWSNIAY</sequence>